<proteinExistence type="predicted"/>
<sequence length="86" mass="9698">MVEEKVIIVNDEGLHARPAARYLQEAIKYQCDITLIKDNVEYDGKSILSILSMGAFKGSEITIRCNGDDEKAALENLKDFIENELH</sequence>
<dbReference type="Proteomes" id="UP000595814">
    <property type="component" value="Chromosome"/>
</dbReference>
<name>A0AC61MR06_9FIRM</name>
<evidence type="ECO:0000313" key="2">
    <source>
        <dbReference type="Proteomes" id="UP000595814"/>
    </source>
</evidence>
<dbReference type="EMBL" id="CP066744">
    <property type="protein sequence ID" value="QQK07394.1"/>
    <property type="molecule type" value="Genomic_DNA"/>
</dbReference>
<gene>
    <name evidence="1" type="ORF">JFY71_08740</name>
</gene>
<reference evidence="1 2" key="1">
    <citation type="journal article" date="2022" name="Int. J. Syst. Evol. Microbiol.">
        <title>Miniphocaeibacter halophilus sp. nov., an ammonium-tolerant acetate-producing bacterium isolated from a biogas system.</title>
        <authorList>
            <person name="Schnurer A."/>
            <person name="Singh A."/>
            <person name="Bi S."/>
            <person name="Qiao W."/>
            <person name="Westerholm M."/>
        </authorList>
    </citation>
    <scope>NUCLEOTIDE SEQUENCE [LARGE SCALE GENOMIC DNA]</scope>
    <source>
        <strain evidence="1 2">AMB_01</strain>
    </source>
</reference>
<organism evidence="1 2">
    <name type="scientific">Miniphocaeibacter halophilus</name>
    <dbReference type="NCBI Taxonomy" id="2931922"/>
    <lineage>
        <taxon>Bacteria</taxon>
        <taxon>Bacillati</taxon>
        <taxon>Bacillota</taxon>
        <taxon>Tissierellia</taxon>
        <taxon>Tissierellales</taxon>
        <taxon>Peptoniphilaceae</taxon>
        <taxon>Miniphocaeibacter</taxon>
    </lineage>
</organism>
<evidence type="ECO:0000313" key="1">
    <source>
        <dbReference type="EMBL" id="QQK07394.1"/>
    </source>
</evidence>
<accession>A0AC61MR06</accession>
<protein>
    <submittedName>
        <fullName evidence="1">HPr family phosphocarrier protein</fullName>
    </submittedName>
</protein>
<keyword evidence="2" id="KW-1185">Reference proteome</keyword>